<evidence type="ECO:0000313" key="3">
    <source>
        <dbReference type="EMBL" id="AEA08568.1"/>
    </source>
</evidence>
<feature type="chain" id="PRO_5003678288" evidence="2">
    <location>
        <begin position="20"/>
        <end position="260"/>
    </location>
</feature>
<feature type="transmembrane region" description="Helical" evidence="1">
    <location>
        <begin position="212"/>
        <end position="245"/>
    </location>
</feature>
<feature type="signal peptide" evidence="2">
    <location>
        <begin position="1"/>
        <end position="19"/>
    </location>
</feature>
<reference evidence="3" key="1">
    <citation type="journal article" date="2012" name="Mol. Biol. Evol.">
        <title>Blood System Formation in the Urochordate Ciona intestinalis Requires the Variable Receptor vCRL1.</title>
        <authorList>
            <person name="Sommer F."/>
            <person name="Awazu S."/>
            <person name="Anton-Erxleben F."/>
            <person name="Jiang D."/>
            <person name="Klimovich A.V."/>
            <person name="Klimovich B.V."/>
            <person name="Samoilovich M.P."/>
            <person name="Satou Y."/>
            <person name="Kruss M."/>
            <person name="Gelhaus C."/>
            <person name="Kurn U."/>
            <person name="Bosch T.C."/>
            <person name="Khalturin K."/>
        </authorList>
    </citation>
    <scope>NUCLEOTIDE SEQUENCE</scope>
</reference>
<accession>I3NN92</accession>
<keyword evidence="1" id="KW-0812">Transmembrane</keyword>
<name>I3NN92_CIOIN</name>
<proteinExistence type="evidence at transcript level"/>
<organism evidence="3">
    <name type="scientific">Ciona intestinalis</name>
    <name type="common">Transparent sea squirt</name>
    <name type="synonym">Ascidia intestinalis</name>
    <dbReference type="NCBI Taxonomy" id="7719"/>
    <lineage>
        <taxon>Eukaryota</taxon>
        <taxon>Metazoa</taxon>
        <taxon>Chordata</taxon>
        <taxon>Tunicata</taxon>
        <taxon>Ascidiacea</taxon>
        <taxon>Phlebobranchia</taxon>
        <taxon>Cionidae</taxon>
        <taxon>Ciona</taxon>
    </lineage>
</organism>
<gene>
    <name evidence="3" type="primary">vCRL1</name>
</gene>
<dbReference type="AlphaFoldDB" id="I3NN92"/>
<evidence type="ECO:0000256" key="2">
    <source>
        <dbReference type="SAM" id="SignalP"/>
    </source>
</evidence>
<protein>
    <submittedName>
        <fullName evidence="3">VCRL1 variant E</fullName>
    </submittedName>
</protein>
<keyword evidence="1" id="KW-0472">Membrane</keyword>
<evidence type="ECO:0000256" key="1">
    <source>
        <dbReference type="SAM" id="Phobius"/>
    </source>
</evidence>
<keyword evidence="1" id="KW-1133">Transmembrane helix</keyword>
<keyword evidence="2" id="KW-0732">Signal</keyword>
<sequence>MKLVGIFITVFVNLRAVSGQSASTCFVGDIRLGQNLGSNTYIRATASNATYTITSFTASSCSIISWSFNITQPPTVVAQYNFGSNLPVYAGGYENGELTVSVTTVVAGQSNVTLQINNVSASQTGISVSASNSATFSSSTLPLNVKNCEILSTGSGVIVAPTSPLPCGFGCTVQYSCASGYTGNDVTATCQEDATFDASPICINPSLTTGEIVAIVIGCIIAVAIIIFFLIPICCAEICCCAFTILCLSWGKKKYTAGRS</sequence>
<dbReference type="EMBL" id="JF419163">
    <property type="protein sequence ID" value="AEA08568.1"/>
    <property type="molecule type" value="mRNA"/>
</dbReference>